<dbReference type="EMBL" id="MDHN01000029">
    <property type="protein sequence ID" value="OFC70182.1"/>
    <property type="molecule type" value="Genomic_DNA"/>
</dbReference>
<comment type="caution">
    <text evidence="1">The sequence shown here is derived from an EMBL/GenBank/DDBJ whole genome shotgun (WGS) entry which is preliminary data.</text>
</comment>
<reference evidence="1 2" key="1">
    <citation type="submission" date="2016-08" db="EMBL/GenBank/DDBJ databases">
        <authorList>
            <person name="Seilhamer J.J."/>
        </authorList>
    </citation>
    <scope>NUCLEOTIDE SEQUENCE [LARGE SCALE GENOMIC DNA]</scope>
    <source>
        <strain evidence="1 2">KCTC 42603</strain>
    </source>
</reference>
<evidence type="ECO:0000313" key="2">
    <source>
        <dbReference type="Proteomes" id="UP000175691"/>
    </source>
</evidence>
<dbReference type="RefSeq" id="WP_070125824.1">
    <property type="nucleotide sequence ID" value="NZ_MDHN01000029.1"/>
</dbReference>
<evidence type="ECO:0000313" key="1">
    <source>
        <dbReference type="EMBL" id="OFC70182.1"/>
    </source>
</evidence>
<organism evidence="1 2">
    <name type="scientific">Alteromonas confluentis</name>
    <dbReference type="NCBI Taxonomy" id="1656094"/>
    <lineage>
        <taxon>Bacteria</taxon>
        <taxon>Pseudomonadati</taxon>
        <taxon>Pseudomonadota</taxon>
        <taxon>Gammaproteobacteria</taxon>
        <taxon>Alteromonadales</taxon>
        <taxon>Alteromonadaceae</taxon>
        <taxon>Alteromonas/Salinimonas group</taxon>
        <taxon>Alteromonas</taxon>
    </lineage>
</organism>
<evidence type="ECO:0008006" key="3">
    <source>
        <dbReference type="Google" id="ProtNLM"/>
    </source>
</evidence>
<dbReference type="InterPro" id="IPR038627">
    <property type="entry name" value="YebG-like_sf"/>
</dbReference>
<protein>
    <recommendedName>
        <fullName evidence="3">Damage-inducible protein YebG</fullName>
    </recommendedName>
</protein>
<gene>
    <name evidence="1" type="ORF">BFC18_13420</name>
</gene>
<keyword evidence="2" id="KW-1185">Reference proteome</keyword>
<name>A0A1E7Z9Q8_9ALTE</name>
<dbReference type="Gene3D" id="1.10.10.710">
    <property type="entry name" value="PSPTO_1197 like"/>
    <property type="match status" value="1"/>
</dbReference>
<dbReference type="AlphaFoldDB" id="A0A1E7Z9Q8"/>
<sequence>MAITVQYVVSHKGVEKLVTTDKKEADQYDKMLDAADNIATYIGAKGIKLDEELIEDLSVMLAKNKDALTKLLKGASADDVLESESAEVVKLQANSKS</sequence>
<proteinExistence type="predicted"/>
<accession>A0A1E7Z9Q8</accession>
<dbReference type="OrthoDB" id="6415307at2"/>
<dbReference type="STRING" id="1656094.BFC18_13420"/>
<dbReference type="InterPro" id="IPR009813">
    <property type="entry name" value="Uncharacterised_YebG"/>
</dbReference>
<dbReference type="Pfam" id="PF07130">
    <property type="entry name" value="YebG"/>
    <property type="match status" value="1"/>
</dbReference>
<dbReference type="Proteomes" id="UP000175691">
    <property type="component" value="Unassembled WGS sequence"/>
</dbReference>